<dbReference type="AlphaFoldDB" id="S6ARA5"/>
<comment type="subcellular location">
    <subcellularLocation>
        <location evidence="1">Membrane</location>
        <topology evidence="1">Multi-pass membrane protein</topology>
    </subcellularLocation>
</comment>
<dbReference type="Pfam" id="PF01794">
    <property type="entry name" value="Ferric_reduct"/>
    <property type="match status" value="1"/>
</dbReference>
<feature type="transmembrane region" description="Helical" evidence="5">
    <location>
        <begin position="172"/>
        <end position="191"/>
    </location>
</feature>
<dbReference type="PATRIC" id="fig|1245471.3.peg.2715"/>
<dbReference type="Proteomes" id="UP000015503">
    <property type="component" value="Chromosome"/>
</dbReference>
<dbReference type="RefSeq" id="WP_016492607.1">
    <property type="nucleotide sequence ID" value="NC_021499.1"/>
</dbReference>
<keyword evidence="2 5" id="KW-0812">Transmembrane</keyword>
<evidence type="ECO:0000256" key="5">
    <source>
        <dbReference type="SAM" id="Phobius"/>
    </source>
</evidence>
<organism evidence="7 8">
    <name type="scientific">Metapseudomonas resinovorans NBRC 106553</name>
    <dbReference type="NCBI Taxonomy" id="1245471"/>
    <lineage>
        <taxon>Bacteria</taxon>
        <taxon>Pseudomonadati</taxon>
        <taxon>Pseudomonadota</taxon>
        <taxon>Gammaproteobacteria</taxon>
        <taxon>Pseudomonadales</taxon>
        <taxon>Pseudomonadaceae</taxon>
        <taxon>Metapseudomonas</taxon>
    </lineage>
</organism>
<evidence type="ECO:0000256" key="1">
    <source>
        <dbReference type="ARBA" id="ARBA00004141"/>
    </source>
</evidence>
<feature type="transmembrane region" description="Helical" evidence="5">
    <location>
        <begin position="104"/>
        <end position="124"/>
    </location>
</feature>
<evidence type="ECO:0000256" key="3">
    <source>
        <dbReference type="ARBA" id="ARBA00022989"/>
    </source>
</evidence>
<sequence length="236" mass="25799">MVALTLRLAIFCLLPFALVLLVGAKPGLAPSWDFANAAGLLAGLLLLLLFIYTGRPLSRPYFDGKFFMALHRDLGYVAALLLALHIAVLLVSEPQTVDYLLPSASWTMLCGTLAALLLLILVPISLPAIRQRLWRHHLRFRRWHLSLSALLLVLMAVHVIGVGYYTGALWKALLWGGLTGVALLWPLLPQAPLERKAEKRRRNTAPIARRLSLALLLAALGLAGGFALVANTDLPL</sequence>
<dbReference type="OrthoDB" id="7031123at2"/>
<dbReference type="eggNOG" id="COG4097">
    <property type="taxonomic scope" value="Bacteria"/>
</dbReference>
<dbReference type="KEGG" id="pre:PCA10_26810"/>
<accession>S6ARA5</accession>
<feature type="transmembrane region" description="Helical" evidence="5">
    <location>
        <begin position="74"/>
        <end position="92"/>
    </location>
</feature>
<dbReference type="InterPro" id="IPR013130">
    <property type="entry name" value="Fe3_Rdtase_TM_dom"/>
</dbReference>
<evidence type="ECO:0000256" key="4">
    <source>
        <dbReference type="ARBA" id="ARBA00023136"/>
    </source>
</evidence>
<dbReference type="STRING" id="1245471.PCA10_26810"/>
<evidence type="ECO:0000259" key="6">
    <source>
        <dbReference type="Pfam" id="PF01794"/>
    </source>
</evidence>
<reference evidence="7 8" key="1">
    <citation type="journal article" date="2013" name="Genome Announc.">
        <title>Complete Genome Sequence of the Carbazole Degrader Pseudomonas resinovorans Strain CA10 (NBRC 106553).</title>
        <authorList>
            <person name="Shintani M."/>
            <person name="Hosoyama A."/>
            <person name="Ohji S."/>
            <person name="Tsuchikane K."/>
            <person name="Takarada H."/>
            <person name="Yamazoe A."/>
            <person name="Fujita N."/>
            <person name="Nojiri H."/>
        </authorList>
    </citation>
    <scope>NUCLEOTIDE SEQUENCE [LARGE SCALE GENOMIC DNA]</scope>
    <source>
        <strain evidence="7 8">NBRC 106553</strain>
    </source>
</reference>
<dbReference type="EMBL" id="AP013068">
    <property type="protein sequence ID" value="BAN48413.1"/>
    <property type="molecule type" value="Genomic_DNA"/>
</dbReference>
<evidence type="ECO:0000256" key="2">
    <source>
        <dbReference type="ARBA" id="ARBA00022692"/>
    </source>
</evidence>
<gene>
    <name evidence="7" type="ORF">PCA10_26810</name>
</gene>
<keyword evidence="4 5" id="KW-0472">Membrane</keyword>
<feature type="transmembrane region" description="Helical" evidence="5">
    <location>
        <begin position="145"/>
        <end position="166"/>
    </location>
</feature>
<feature type="transmembrane region" description="Helical" evidence="5">
    <location>
        <begin position="34"/>
        <end position="53"/>
    </location>
</feature>
<proteinExistence type="predicted"/>
<feature type="transmembrane region" description="Helical" evidence="5">
    <location>
        <begin position="211"/>
        <end position="230"/>
    </location>
</feature>
<keyword evidence="8" id="KW-1185">Reference proteome</keyword>
<dbReference type="HOGENOM" id="CLU_1174627_0_0_6"/>
<evidence type="ECO:0000313" key="7">
    <source>
        <dbReference type="EMBL" id="BAN48413.1"/>
    </source>
</evidence>
<protein>
    <recommendedName>
        <fullName evidence="6">Ferric oxidoreductase domain-containing protein</fullName>
    </recommendedName>
</protein>
<feature type="domain" description="Ferric oxidoreductase" evidence="6">
    <location>
        <begin position="38"/>
        <end position="154"/>
    </location>
</feature>
<dbReference type="GO" id="GO:0016020">
    <property type="term" value="C:membrane"/>
    <property type="evidence" value="ECO:0007669"/>
    <property type="project" value="UniProtKB-SubCell"/>
</dbReference>
<evidence type="ECO:0000313" key="8">
    <source>
        <dbReference type="Proteomes" id="UP000015503"/>
    </source>
</evidence>
<name>S6ARA5_METRE</name>
<keyword evidence="3 5" id="KW-1133">Transmembrane helix</keyword>